<dbReference type="Pfam" id="PF06013">
    <property type="entry name" value="WXG100"/>
    <property type="match status" value="1"/>
</dbReference>
<dbReference type="NCBIfam" id="TIGR03930">
    <property type="entry name" value="WXG100_ESAT6"/>
    <property type="match status" value="1"/>
</dbReference>
<evidence type="ECO:0000256" key="1">
    <source>
        <dbReference type="RuleBase" id="RU362001"/>
    </source>
</evidence>
<proteinExistence type="inferred from homology"/>
<dbReference type="Gene3D" id="1.10.287.1060">
    <property type="entry name" value="ESAT-6-like"/>
    <property type="match status" value="1"/>
</dbReference>
<dbReference type="InterPro" id="IPR036689">
    <property type="entry name" value="ESAT-6-like_sf"/>
</dbReference>
<sequence length="99" mass="10865">MSDNSDGYSIDLEALENLERRLAGFVDFYRDQVDAIDRIAGATSAQWRGAAADAYQAGQADWTGRAREVAQHLEEVRKRLATAHAAYRGADDANGKMFG</sequence>
<evidence type="ECO:0000313" key="3">
    <source>
        <dbReference type="Proteomes" id="UP001611415"/>
    </source>
</evidence>
<dbReference type="InterPro" id="IPR010310">
    <property type="entry name" value="T7SS_ESAT-6-like"/>
</dbReference>
<accession>A0ABW7X591</accession>
<name>A0ABW7X591_9NOCA</name>
<keyword evidence="3" id="KW-1185">Reference proteome</keyword>
<protein>
    <recommendedName>
        <fullName evidence="1">ESAT-6-like protein</fullName>
    </recommendedName>
</protein>
<gene>
    <name evidence="2" type="ORF">ACH49W_22660</name>
</gene>
<organism evidence="2 3">
    <name type="scientific">Nocardia xishanensis</name>
    <dbReference type="NCBI Taxonomy" id="238964"/>
    <lineage>
        <taxon>Bacteria</taxon>
        <taxon>Bacillati</taxon>
        <taxon>Actinomycetota</taxon>
        <taxon>Actinomycetes</taxon>
        <taxon>Mycobacteriales</taxon>
        <taxon>Nocardiaceae</taxon>
        <taxon>Nocardia</taxon>
    </lineage>
</organism>
<dbReference type="SUPFAM" id="SSF140453">
    <property type="entry name" value="EsxAB dimer-like"/>
    <property type="match status" value="1"/>
</dbReference>
<comment type="caution">
    <text evidence="2">The sequence shown here is derived from an EMBL/GenBank/DDBJ whole genome shotgun (WGS) entry which is preliminary data.</text>
</comment>
<dbReference type="RefSeq" id="WP_397093520.1">
    <property type="nucleotide sequence ID" value="NZ_JBIRYO010000015.1"/>
</dbReference>
<reference evidence="2 3" key="1">
    <citation type="submission" date="2024-10" db="EMBL/GenBank/DDBJ databases">
        <title>The Natural Products Discovery Center: Release of the First 8490 Sequenced Strains for Exploring Actinobacteria Biosynthetic Diversity.</title>
        <authorList>
            <person name="Kalkreuter E."/>
            <person name="Kautsar S.A."/>
            <person name="Yang D."/>
            <person name="Bader C.D."/>
            <person name="Teijaro C.N."/>
            <person name="Fluegel L."/>
            <person name="Davis C.M."/>
            <person name="Simpson J.R."/>
            <person name="Lauterbach L."/>
            <person name="Steele A.D."/>
            <person name="Gui C."/>
            <person name="Meng S."/>
            <person name="Li G."/>
            <person name="Viehrig K."/>
            <person name="Ye F."/>
            <person name="Su P."/>
            <person name="Kiefer A.F."/>
            <person name="Nichols A."/>
            <person name="Cepeda A.J."/>
            <person name="Yan W."/>
            <person name="Fan B."/>
            <person name="Jiang Y."/>
            <person name="Adhikari A."/>
            <person name="Zheng C.-J."/>
            <person name="Schuster L."/>
            <person name="Cowan T.M."/>
            <person name="Smanski M.J."/>
            <person name="Chevrette M.G."/>
            <person name="De Carvalho L.P.S."/>
            <person name="Shen B."/>
        </authorList>
    </citation>
    <scope>NUCLEOTIDE SEQUENCE [LARGE SCALE GENOMIC DNA]</scope>
    <source>
        <strain evidence="2 3">NPDC019275</strain>
    </source>
</reference>
<dbReference type="Proteomes" id="UP001611415">
    <property type="component" value="Unassembled WGS sequence"/>
</dbReference>
<dbReference type="EMBL" id="JBIRYO010000015">
    <property type="protein sequence ID" value="MFI2476190.1"/>
    <property type="molecule type" value="Genomic_DNA"/>
</dbReference>
<evidence type="ECO:0000313" key="2">
    <source>
        <dbReference type="EMBL" id="MFI2476190.1"/>
    </source>
</evidence>
<comment type="similarity">
    <text evidence="1">Belongs to the WXG100 family.</text>
</comment>